<dbReference type="InterPro" id="IPR010209">
    <property type="entry name" value="Ion_transpt_RnfG/RsxG"/>
</dbReference>
<name>B3EIX1_CHLL2</name>
<dbReference type="eggNOG" id="COG4659">
    <property type="taxonomic scope" value="Bacteria"/>
</dbReference>
<proteinExistence type="inferred from homology"/>
<comment type="function">
    <text evidence="6">Part of a membrane-bound complex that couples electron transfer with translocation of ions across the membrane.</text>
</comment>
<keyword evidence="5 6" id="KW-0249">Electron transport</keyword>
<keyword evidence="6" id="KW-1003">Cell membrane</keyword>
<dbReference type="RefSeq" id="WP_012465941.1">
    <property type="nucleotide sequence ID" value="NC_010803.1"/>
</dbReference>
<dbReference type="HOGENOM" id="CLU_077882_1_1_10"/>
<keyword evidence="6" id="KW-1133">Transmembrane helix</keyword>
<dbReference type="NCBIfam" id="TIGR01947">
    <property type="entry name" value="rnfG"/>
    <property type="match status" value="1"/>
</dbReference>
<evidence type="ECO:0000256" key="6">
    <source>
        <dbReference type="HAMAP-Rule" id="MF_00479"/>
    </source>
</evidence>
<feature type="modified residue" description="FMN phosphoryl threonine" evidence="6">
    <location>
        <position position="154"/>
    </location>
</feature>
<comment type="cofactor">
    <cofactor evidence="6">
        <name>FMN</name>
        <dbReference type="ChEBI" id="CHEBI:58210"/>
    </cofactor>
</comment>
<dbReference type="InterPro" id="IPR007329">
    <property type="entry name" value="FMN-bd"/>
</dbReference>
<evidence type="ECO:0000256" key="5">
    <source>
        <dbReference type="ARBA" id="ARBA00022982"/>
    </source>
</evidence>
<keyword evidence="7" id="KW-0732">Signal</keyword>
<keyword evidence="4 6" id="KW-0288">FMN</keyword>
<keyword evidence="3 6" id="KW-0285">Flavoprotein</keyword>
<dbReference type="HAMAP" id="MF_00479">
    <property type="entry name" value="RsxG_RnfG"/>
    <property type="match status" value="1"/>
</dbReference>
<dbReference type="AlphaFoldDB" id="B3EIX1"/>
<dbReference type="PANTHER" id="PTHR36118">
    <property type="entry name" value="ION-TRANSLOCATING OXIDOREDUCTASE COMPLEX SUBUNIT G"/>
    <property type="match status" value="1"/>
</dbReference>
<organism evidence="9 10">
    <name type="scientific">Chlorobium limicola (strain DSM 245 / NBRC 103803 / 6330)</name>
    <dbReference type="NCBI Taxonomy" id="290315"/>
    <lineage>
        <taxon>Bacteria</taxon>
        <taxon>Pseudomonadati</taxon>
        <taxon>Chlorobiota</taxon>
        <taxon>Chlorobiia</taxon>
        <taxon>Chlorobiales</taxon>
        <taxon>Chlorobiaceae</taxon>
        <taxon>Chlorobium/Pelodictyon group</taxon>
        <taxon>Chlorobium</taxon>
    </lineage>
</organism>
<dbReference type="SMART" id="SM00900">
    <property type="entry name" value="FMN_bind"/>
    <property type="match status" value="1"/>
</dbReference>
<dbReference type="STRING" id="290315.Clim_0986"/>
<feature type="domain" description="FMN-binding" evidence="8">
    <location>
        <begin position="84"/>
        <end position="171"/>
    </location>
</feature>
<dbReference type="EMBL" id="CP001097">
    <property type="protein sequence ID" value="ACD90062.1"/>
    <property type="molecule type" value="Genomic_DNA"/>
</dbReference>
<dbReference type="GO" id="GO:0005886">
    <property type="term" value="C:plasma membrane"/>
    <property type="evidence" value="ECO:0007669"/>
    <property type="project" value="UniProtKB-SubCell"/>
</dbReference>
<evidence type="ECO:0000256" key="1">
    <source>
        <dbReference type="ARBA" id="ARBA00022448"/>
    </source>
</evidence>
<feature type="signal peptide" evidence="7">
    <location>
        <begin position="1"/>
        <end position="19"/>
    </location>
</feature>
<comment type="subunit">
    <text evidence="6">The complex is composed of six subunits: RnfA, RnfB, RnfC, RnfD, RnfE and RnfG.</text>
</comment>
<evidence type="ECO:0000256" key="7">
    <source>
        <dbReference type="SAM" id="SignalP"/>
    </source>
</evidence>
<evidence type="ECO:0000256" key="2">
    <source>
        <dbReference type="ARBA" id="ARBA00022553"/>
    </source>
</evidence>
<protein>
    <recommendedName>
        <fullName evidence="6">Ion-translocating oxidoreductase complex subunit G</fullName>
        <ecNumber evidence="6">7.-.-.-</ecNumber>
    </recommendedName>
    <alternativeName>
        <fullName evidence="6">Rnf electron transport complex subunit G</fullName>
    </alternativeName>
</protein>
<comment type="subcellular location">
    <subcellularLocation>
        <location evidence="6">Cell inner membrane</location>
        <topology evidence="6">Single-pass membrane protein</topology>
    </subcellularLocation>
</comment>
<accession>B3EIX1</accession>
<dbReference type="GO" id="GO:0009055">
    <property type="term" value="F:electron transfer activity"/>
    <property type="evidence" value="ECO:0007669"/>
    <property type="project" value="InterPro"/>
</dbReference>
<gene>
    <name evidence="6" type="primary">rnfG</name>
    <name evidence="9" type="ordered locus">Clim_0986</name>
</gene>
<dbReference type="PIRSF" id="PIRSF006091">
    <property type="entry name" value="E_trnsport_RnfG"/>
    <property type="match status" value="1"/>
</dbReference>
<dbReference type="Pfam" id="PF04205">
    <property type="entry name" value="FMN_bind"/>
    <property type="match status" value="1"/>
</dbReference>
<evidence type="ECO:0000313" key="9">
    <source>
        <dbReference type="EMBL" id="ACD90062.1"/>
    </source>
</evidence>
<dbReference type="EC" id="7.-.-.-" evidence="6"/>
<evidence type="ECO:0000256" key="4">
    <source>
        <dbReference type="ARBA" id="ARBA00022643"/>
    </source>
</evidence>
<dbReference type="OrthoDB" id="9794010at2"/>
<sequence precursor="true">MRPVIFLTLAALISAALLATVSDFTREPIAAAKAEMKRKAIEQIFPFEVENMKTVTKGKSVFYEVYDSENALRGIAVEADTDKGYGGTIEILLGVSPEHRVIDYKVLSHLETPGLGDKIDKPKFRKQFHEKILEGPIWKVHKDGGFVDELTAATISSRAITDAVQNGLEQINEHYSNTAEQ</sequence>
<evidence type="ECO:0000313" key="10">
    <source>
        <dbReference type="Proteomes" id="UP000008841"/>
    </source>
</evidence>
<dbReference type="GO" id="GO:0010181">
    <property type="term" value="F:FMN binding"/>
    <property type="evidence" value="ECO:0007669"/>
    <property type="project" value="InterPro"/>
</dbReference>
<feature type="chain" id="PRO_5002787842" description="Ion-translocating oxidoreductase complex subunit G" evidence="7">
    <location>
        <begin position="20"/>
        <end position="181"/>
    </location>
</feature>
<dbReference type="PANTHER" id="PTHR36118:SF1">
    <property type="entry name" value="ION-TRANSLOCATING OXIDOREDUCTASE COMPLEX SUBUNIT G"/>
    <property type="match status" value="1"/>
</dbReference>
<evidence type="ECO:0000259" key="8">
    <source>
        <dbReference type="SMART" id="SM00900"/>
    </source>
</evidence>
<keyword evidence="6" id="KW-0472">Membrane</keyword>
<reference evidence="9 10" key="1">
    <citation type="submission" date="2008-05" db="EMBL/GenBank/DDBJ databases">
        <title>Complete sequence of Chlorobium limicola DSM 245.</title>
        <authorList>
            <consortium name="US DOE Joint Genome Institute"/>
            <person name="Lucas S."/>
            <person name="Copeland A."/>
            <person name="Lapidus A."/>
            <person name="Glavina del Rio T."/>
            <person name="Dalin E."/>
            <person name="Tice H."/>
            <person name="Bruce D."/>
            <person name="Goodwin L."/>
            <person name="Pitluck S."/>
            <person name="Schmutz J."/>
            <person name="Larimer F."/>
            <person name="Land M."/>
            <person name="Hauser L."/>
            <person name="Kyrpides N."/>
            <person name="Ovchinnikova G."/>
            <person name="Zhao F."/>
            <person name="Li T."/>
            <person name="Liu Z."/>
            <person name="Overmann J."/>
            <person name="Bryant D.A."/>
            <person name="Richardson P."/>
        </authorList>
    </citation>
    <scope>NUCLEOTIDE SEQUENCE [LARGE SCALE GENOMIC DNA]</scope>
    <source>
        <strain evidence="10">DSM 245 / NBRC 103803 / 6330</strain>
    </source>
</reference>
<comment type="similarity">
    <text evidence="6">Belongs to the RnfG family.</text>
</comment>
<dbReference type="KEGG" id="cli:Clim_0986"/>
<keyword evidence="6" id="KW-1278">Translocase</keyword>
<keyword evidence="2 6" id="KW-0597">Phosphoprotein</keyword>
<keyword evidence="6" id="KW-0997">Cell inner membrane</keyword>
<keyword evidence="1 6" id="KW-0813">Transport</keyword>
<keyword evidence="6" id="KW-0812">Transmembrane</keyword>
<dbReference type="Proteomes" id="UP000008841">
    <property type="component" value="Chromosome"/>
</dbReference>
<evidence type="ECO:0000256" key="3">
    <source>
        <dbReference type="ARBA" id="ARBA00022630"/>
    </source>
</evidence>
<dbReference type="GO" id="GO:0022900">
    <property type="term" value="P:electron transport chain"/>
    <property type="evidence" value="ECO:0007669"/>
    <property type="project" value="UniProtKB-UniRule"/>
</dbReference>